<dbReference type="RefSeq" id="WP_310772529.1">
    <property type="nucleotide sequence ID" value="NZ_JBHRWR010000002.1"/>
</dbReference>
<protein>
    <submittedName>
        <fullName evidence="3">Uncharacterized protein</fullName>
    </submittedName>
</protein>
<reference evidence="4" key="1">
    <citation type="journal article" date="2019" name="Int. J. Syst. Evol. Microbiol.">
        <title>The Global Catalogue of Microorganisms (GCM) 10K type strain sequencing project: providing services to taxonomists for standard genome sequencing and annotation.</title>
        <authorList>
            <consortium name="The Broad Institute Genomics Platform"/>
            <consortium name="The Broad Institute Genome Sequencing Center for Infectious Disease"/>
            <person name="Wu L."/>
            <person name="Ma J."/>
        </authorList>
    </citation>
    <scope>NUCLEOTIDE SEQUENCE [LARGE SCALE GENOMIC DNA]</scope>
    <source>
        <strain evidence="4">CGMCC 4.7035</strain>
    </source>
</reference>
<evidence type="ECO:0000256" key="2">
    <source>
        <dbReference type="SAM" id="MobiDB-lite"/>
    </source>
</evidence>
<evidence type="ECO:0000313" key="4">
    <source>
        <dbReference type="Proteomes" id="UP001595701"/>
    </source>
</evidence>
<dbReference type="Proteomes" id="UP001595701">
    <property type="component" value="Unassembled WGS sequence"/>
</dbReference>
<comment type="caution">
    <text evidence="3">The sequence shown here is derived from an EMBL/GenBank/DDBJ whole genome shotgun (WGS) entry which is preliminary data.</text>
</comment>
<feature type="region of interest" description="Disordered" evidence="2">
    <location>
        <begin position="43"/>
        <end position="100"/>
    </location>
</feature>
<keyword evidence="1" id="KW-0175">Coiled coil</keyword>
<name>A0ABV7SAL3_9ACTN</name>
<proteinExistence type="predicted"/>
<feature type="coiled-coil region" evidence="1">
    <location>
        <begin position="11"/>
        <end position="38"/>
    </location>
</feature>
<gene>
    <name evidence="3" type="ORF">ACFOZ0_03980</name>
</gene>
<accession>A0ABV7SAL3</accession>
<sequence length="112" mass="12225">MQERQWSTARRSELDALAEQLTKQVQEVQVKRDELAVVERVLSRSSDYPAQHPYNAAGTSALNDVTSGSNGSREEYVGPPRRHGKGNGSRQPTAARFPVTMTGLAYGPAVPT</sequence>
<evidence type="ECO:0000256" key="1">
    <source>
        <dbReference type="SAM" id="Coils"/>
    </source>
</evidence>
<evidence type="ECO:0000313" key="3">
    <source>
        <dbReference type="EMBL" id="MFC3572455.1"/>
    </source>
</evidence>
<feature type="compositionally biased region" description="Polar residues" evidence="2">
    <location>
        <begin position="57"/>
        <end position="71"/>
    </location>
</feature>
<organism evidence="3 4">
    <name type="scientific">Streptomyces yaanensis</name>
    <dbReference type="NCBI Taxonomy" id="1142239"/>
    <lineage>
        <taxon>Bacteria</taxon>
        <taxon>Bacillati</taxon>
        <taxon>Actinomycetota</taxon>
        <taxon>Actinomycetes</taxon>
        <taxon>Kitasatosporales</taxon>
        <taxon>Streptomycetaceae</taxon>
        <taxon>Streptomyces</taxon>
    </lineage>
</organism>
<keyword evidence="4" id="KW-1185">Reference proteome</keyword>
<dbReference type="EMBL" id="JBHRWR010000002">
    <property type="protein sequence ID" value="MFC3572455.1"/>
    <property type="molecule type" value="Genomic_DNA"/>
</dbReference>